<evidence type="ECO:0000256" key="5">
    <source>
        <dbReference type="ARBA" id="ARBA00048791"/>
    </source>
</evidence>
<dbReference type="InterPro" id="IPR028581">
    <property type="entry name" value="DeoC_typeI"/>
</dbReference>
<comment type="function">
    <text evidence="6 7">Catalyzes a reversible aldol reaction between acetaldehyde and D-glyceraldehyde 3-phosphate to generate 2-deoxy-D-ribose 5-phosphate.</text>
</comment>
<dbReference type="AlphaFoldDB" id="B5YES7"/>
<protein>
    <recommendedName>
        <fullName evidence="7">Deoxyribose-phosphate aldolase</fullName>
        <shortName evidence="7">DERA</shortName>
        <ecNumber evidence="7">4.1.2.4</ecNumber>
    </recommendedName>
    <alternativeName>
        <fullName evidence="7">2-deoxy-D-ribose 5-phosphate aldolase</fullName>
    </alternativeName>
    <alternativeName>
        <fullName evidence="7">Phosphodeoxyriboaldolase</fullName>
        <shortName evidence="7">Deoxyriboaldolase</shortName>
    </alternativeName>
</protein>
<dbReference type="Proteomes" id="UP000001733">
    <property type="component" value="Chromosome"/>
</dbReference>
<keyword evidence="3 7" id="KW-0456">Lyase</keyword>
<evidence type="ECO:0000256" key="1">
    <source>
        <dbReference type="ARBA" id="ARBA00010936"/>
    </source>
</evidence>
<gene>
    <name evidence="7 8" type="primary">deoC</name>
    <name evidence="8" type="ordered locus">DICTH_1206</name>
</gene>
<comment type="similarity">
    <text evidence="1 7">Belongs to the DeoC/FbaB aldolase family. DeoC type 1 subfamily.</text>
</comment>
<dbReference type="PIRSF" id="PIRSF001357">
    <property type="entry name" value="DeoC"/>
    <property type="match status" value="1"/>
</dbReference>
<dbReference type="GO" id="GO:0009264">
    <property type="term" value="P:deoxyribonucleotide catabolic process"/>
    <property type="evidence" value="ECO:0007669"/>
    <property type="project" value="UniProtKB-UniRule"/>
</dbReference>
<dbReference type="HAMAP" id="MF_00114">
    <property type="entry name" value="DeoC_type1"/>
    <property type="match status" value="1"/>
</dbReference>
<dbReference type="GO" id="GO:0005737">
    <property type="term" value="C:cytoplasm"/>
    <property type="evidence" value="ECO:0007669"/>
    <property type="project" value="UniProtKB-SubCell"/>
</dbReference>
<dbReference type="EC" id="4.1.2.4" evidence="7"/>
<evidence type="ECO:0000256" key="6">
    <source>
        <dbReference type="ARBA" id="ARBA00056337"/>
    </source>
</evidence>
<proteinExistence type="inferred from homology"/>
<feature type="active site" description="Schiff-base intermediate with acetaldehyde" evidence="7">
    <location>
        <position position="160"/>
    </location>
</feature>
<organism evidence="8 9">
    <name type="scientific">Dictyoglomus thermophilum (strain ATCC 35947 / DSM 3960 / H-6-12)</name>
    <dbReference type="NCBI Taxonomy" id="309799"/>
    <lineage>
        <taxon>Bacteria</taxon>
        <taxon>Pseudomonadati</taxon>
        <taxon>Dictyoglomota</taxon>
        <taxon>Dictyoglomia</taxon>
        <taxon>Dictyoglomales</taxon>
        <taxon>Dictyoglomaceae</taxon>
        <taxon>Dictyoglomus</taxon>
    </lineage>
</organism>
<reference evidence="8 9" key="1">
    <citation type="journal article" date="2014" name="Genome Announc.">
        <title>Complete Genome Sequence of the Extreme Thermophile Dictyoglomus thermophilum H-6-12.</title>
        <authorList>
            <person name="Coil D.A."/>
            <person name="Badger J.H."/>
            <person name="Forberger H.C."/>
            <person name="Riggs F."/>
            <person name="Madupu R."/>
            <person name="Fedorova N."/>
            <person name="Ward N."/>
            <person name="Robb F.T."/>
            <person name="Eisen J.A."/>
        </authorList>
    </citation>
    <scope>NUCLEOTIDE SEQUENCE [LARGE SCALE GENOMIC DNA]</scope>
    <source>
        <strain evidence="9">ATCC 35947 / DSM 3960 / H-6-12</strain>
    </source>
</reference>
<dbReference type="FunFam" id="3.20.20.70:FF:000044">
    <property type="entry name" value="Deoxyribose-phosphate aldolase"/>
    <property type="match status" value="1"/>
</dbReference>
<dbReference type="eggNOG" id="COG0274">
    <property type="taxonomic scope" value="Bacteria"/>
</dbReference>
<keyword evidence="4 7" id="KW-0704">Schiff base</keyword>
<keyword evidence="9" id="KW-1185">Reference proteome</keyword>
<dbReference type="Pfam" id="PF01791">
    <property type="entry name" value="DeoC"/>
    <property type="match status" value="1"/>
</dbReference>
<dbReference type="GO" id="GO:0006018">
    <property type="term" value="P:2-deoxyribose 1-phosphate catabolic process"/>
    <property type="evidence" value="ECO:0007669"/>
    <property type="project" value="UniProtKB-UniRule"/>
</dbReference>
<dbReference type="PANTHER" id="PTHR10889">
    <property type="entry name" value="DEOXYRIBOSE-PHOSPHATE ALDOLASE"/>
    <property type="match status" value="1"/>
</dbReference>
<dbReference type="SUPFAM" id="SSF51569">
    <property type="entry name" value="Aldolase"/>
    <property type="match status" value="1"/>
</dbReference>
<dbReference type="NCBIfam" id="TIGR00126">
    <property type="entry name" value="deoC"/>
    <property type="match status" value="1"/>
</dbReference>
<dbReference type="PANTHER" id="PTHR10889:SF1">
    <property type="entry name" value="DEOXYRIBOSE-PHOSPHATE ALDOLASE"/>
    <property type="match status" value="1"/>
</dbReference>
<dbReference type="EMBL" id="CP001146">
    <property type="protein sequence ID" value="ACI18544.1"/>
    <property type="molecule type" value="Genomic_DNA"/>
</dbReference>
<dbReference type="GO" id="GO:0004139">
    <property type="term" value="F:deoxyribose-phosphate aldolase activity"/>
    <property type="evidence" value="ECO:0007669"/>
    <property type="project" value="UniProtKB-UniRule"/>
</dbReference>
<sequence>MNEVKKMNKYELAQKIDHTLLKPNALLSDIEKLCKEAKEYGFYSVCINPYYISYAREFLRGSNVKICTVVDFPLGAGTINMKVCQVQEALKLGAEEFDMVINIGALKDRRKDYLVSEVKEVMKAAEGRIVKVIIETCYLTDEEKIYATEIIKEAGAHFVKTSTGFGPQGATVQDVRLLKSVAGDKLKVKAAGGIRTLEQALEMINAGADRIGTSSGVNIINELRE</sequence>
<dbReference type="GO" id="GO:0016052">
    <property type="term" value="P:carbohydrate catabolic process"/>
    <property type="evidence" value="ECO:0007669"/>
    <property type="project" value="TreeGrafter"/>
</dbReference>
<dbReference type="HOGENOM" id="CLU_053595_0_1_0"/>
<evidence type="ECO:0000313" key="9">
    <source>
        <dbReference type="Proteomes" id="UP000001733"/>
    </source>
</evidence>
<feature type="active site" description="Proton donor/acceptor" evidence="7">
    <location>
        <position position="98"/>
    </location>
</feature>
<evidence type="ECO:0000256" key="2">
    <source>
        <dbReference type="ARBA" id="ARBA00022490"/>
    </source>
</evidence>
<comment type="catalytic activity">
    <reaction evidence="5 7">
        <text>2-deoxy-D-ribose 5-phosphate = D-glyceraldehyde 3-phosphate + acetaldehyde</text>
        <dbReference type="Rhea" id="RHEA:12821"/>
        <dbReference type="ChEBI" id="CHEBI:15343"/>
        <dbReference type="ChEBI" id="CHEBI:59776"/>
        <dbReference type="ChEBI" id="CHEBI:62877"/>
        <dbReference type="EC" id="4.1.2.4"/>
    </reaction>
</comment>
<dbReference type="PaxDb" id="309799-DICTH_1206"/>
<dbReference type="InterPro" id="IPR002915">
    <property type="entry name" value="DeoC/FbaB/LacD_aldolase"/>
</dbReference>
<keyword evidence="2 7" id="KW-0963">Cytoplasm</keyword>
<accession>B5YES7</accession>
<evidence type="ECO:0000313" key="8">
    <source>
        <dbReference type="EMBL" id="ACI18544.1"/>
    </source>
</evidence>
<dbReference type="InterPro" id="IPR013785">
    <property type="entry name" value="Aldolase_TIM"/>
</dbReference>
<dbReference type="STRING" id="309799.DICTH_1206"/>
<dbReference type="CDD" id="cd00959">
    <property type="entry name" value="DeoC"/>
    <property type="match status" value="1"/>
</dbReference>
<evidence type="ECO:0000256" key="7">
    <source>
        <dbReference type="HAMAP-Rule" id="MF_00114"/>
    </source>
</evidence>
<evidence type="ECO:0000256" key="4">
    <source>
        <dbReference type="ARBA" id="ARBA00023270"/>
    </source>
</evidence>
<dbReference type="Gene3D" id="3.20.20.70">
    <property type="entry name" value="Aldolase class I"/>
    <property type="match status" value="1"/>
</dbReference>
<dbReference type="KEGG" id="dth:DICTH_1206"/>
<dbReference type="SMART" id="SM01133">
    <property type="entry name" value="DeoC"/>
    <property type="match status" value="1"/>
</dbReference>
<comment type="subcellular location">
    <subcellularLocation>
        <location evidence="7">Cytoplasm</location>
    </subcellularLocation>
</comment>
<evidence type="ECO:0000256" key="3">
    <source>
        <dbReference type="ARBA" id="ARBA00023239"/>
    </source>
</evidence>
<feature type="active site" description="Proton donor/acceptor" evidence="7">
    <location>
        <position position="189"/>
    </location>
</feature>
<name>B5YES7_DICT6</name>
<dbReference type="InterPro" id="IPR011343">
    <property type="entry name" value="DeoC"/>
</dbReference>
<dbReference type="UniPathway" id="UPA00002">
    <property type="reaction ID" value="UER00468"/>
</dbReference>
<comment type="pathway">
    <text evidence="7">Carbohydrate degradation; 2-deoxy-D-ribose 1-phosphate degradation; D-glyceraldehyde 3-phosphate and acetaldehyde from 2-deoxy-alpha-D-ribose 1-phosphate: step 2/2.</text>
</comment>